<organism evidence="2 3">
    <name type="scientific">Bradyrhizobium rifense</name>
    <dbReference type="NCBI Taxonomy" id="515499"/>
    <lineage>
        <taxon>Bacteria</taxon>
        <taxon>Pseudomonadati</taxon>
        <taxon>Pseudomonadota</taxon>
        <taxon>Alphaproteobacteria</taxon>
        <taxon>Hyphomicrobiales</taxon>
        <taxon>Nitrobacteraceae</taxon>
        <taxon>Bradyrhizobium</taxon>
    </lineage>
</organism>
<name>A0A5D3KNY8_9BRAD</name>
<accession>A0A5D3KNY8</accession>
<keyword evidence="1" id="KW-0472">Membrane</keyword>
<gene>
    <name evidence="2" type="ORF">FXB40_12285</name>
</gene>
<reference evidence="2 3" key="1">
    <citation type="submission" date="2019-08" db="EMBL/GenBank/DDBJ databases">
        <title>Bradyrhizobium hipponensis sp. nov., a rhizobium isolated from a Lupinus angustifolius root nodule in Tunisia.</title>
        <authorList>
            <person name="Off K."/>
            <person name="Rejili M."/>
            <person name="Mars M."/>
            <person name="Brachmann A."/>
            <person name="Marin M."/>
        </authorList>
    </citation>
    <scope>NUCLEOTIDE SEQUENCE [LARGE SCALE GENOMIC DNA]</scope>
    <source>
        <strain evidence="2 3">CTAW71</strain>
    </source>
</reference>
<proteinExistence type="predicted"/>
<dbReference type="AlphaFoldDB" id="A0A5D3KNY8"/>
<keyword evidence="1" id="KW-0812">Transmembrane</keyword>
<dbReference type="InterPro" id="IPR052948">
    <property type="entry name" value="Low_temp-induced_all0457"/>
</dbReference>
<evidence type="ECO:0000313" key="2">
    <source>
        <dbReference type="EMBL" id="TYL96394.1"/>
    </source>
</evidence>
<feature type="transmembrane region" description="Helical" evidence="1">
    <location>
        <begin position="103"/>
        <end position="126"/>
    </location>
</feature>
<evidence type="ECO:0000256" key="1">
    <source>
        <dbReference type="SAM" id="Phobius"/>
    </source>
</evidence>
<evidence type="ECO:0008006" key="4">
    <source>
        <dbReference type="Google" id="ProtNLM"/>
    </source>
</evidence>
<feature type="transmembrane region" description="Helical" evidence="1">
    <location>
        <begin position="74"/>
        <end position="97"/>
    </location>
</feature>
<sequence length="209" mass="21800">MPITICRLYDSQADARRVIFALAVAGLPPSETSVISNNSDTWYSATESTNVVSLRKQGASSETARDGKFEGATVGAAIGATAATAASLVTMLALTGIGAVVGVGWLAAMLGSMAIGGVTGGLLGALTNAGISEEDAHVFAEGVRRGGTLVAARVPPVDVPRIEPIMNRSAVRLQERCELYRRSGWQAFDPNAVPYTADQVRNERALHTN</sequence>
<comment type="caution">
    <text evidence="2">The sequence shown here is derived from an EMBL/GenBank/DDBJ whole genome shotgun (WGS) entry which is preliminary data.</text>
</comment>
<protein>
    <recommendedName>
        <fullName evidence="4">Glycine zipper family protein</fullName>
    </recommendedName>
</protein>
<keyword evidence="1" id="KW-1133">Transmembrane helix</keyword>
<dbReference type="PANTHER" id="PTHR36109">
    <property type="entry name" value="MEMBRANE PROTEIN-RELATED"/>
    <property type="match status" value="1"/>
</dbReference>
<dbReference type="PANTHER" id="PTHR36109:SF2">
    <property type="entry name" value="MEMBRANE PROTEIN"/>
    <property type="match status" value="1"/>
</dbReference>
<dbReference type="EMBL" id="VSSS01000020">
    <property type="protein sequence ID" value="TYL96394.1"/>
    <property type="molecule type" value="Genomic_DNA"/>
</dbReference>
<dbReference type="OrthoDB" id="8455189at2"/>
<keyword evidence="3" id="KW-1185">Reference proteome</keyword>
<evidence type="ECO:0000313" key="3">
    <source>
        <dbReference type="Proteomes" id="UP000324758"/>
    </source>
</evidence>
<dbReference type="Proteomes" id="UP000324758">
    <property type="component" value="Unassembled WGS sequence"/>
</dbReference>